<dbReference type="Proteomes" id="UP000326553">
    <property type="component" value="Chromosome"/>
</dbReference>
<dbReference type="OrthoDB" id="4276813at2"/>
<evidence type="ECO:0000313" key="3">
    <source>
        <dbReference type="Proteomes" id="UP000326553"/>
    </source>
</evidence>
<evidence type="ECO:0000313" key="2">
    <source>
        <dbReference type="EMBL" id="QEV19527.1"/>
    </source>
</evidence>
<accession>A0A5J6HR79</accession>
<keyword evidence="3" id="KW-1185">Reference proteome</keyword>
<dbReference type="KEGG" id="salw:CP975_20290"/>
<evidence type="ECO:0000256" key="1">
    <source>
        <dbReference type="SAM" id="SignalP"/>
    </source>
</evidence>
<evidence type="ECO:0008006" key="4">
    <source>
        <dbReference type="Google" id="ProtNLM"/>
    </source>
</evidence>
<feature type="chain" id="PRO_5023870144" description="Serine/threonine protein kinase" evidence="1">
    <location>
        <begin position="31"/>
        <end position="238"/>
    </location>
</feature>
<reference evidence="2 3" key="1">
    <citation type="submission" date="2017-09" db="EMBL/GenBank/DDBJ databases">
        <authorList>
            <person name="Lee N."/>
            <person name="Cho B.-K."/>
        </authorList>
    </citation>
    <scope>NUCLEOTIDE SEQUENCE [LARGE SCALE GENOMIC DNA]</scope>
    <source>
        <strain evidence="2 3">ATCC 12461</strain>
    </source>
</reference>
<keyword evidence="1" id="KW-0732">Signal</keyword>
<sequence length="238" mass="24825">MRRQRGLRAVLLAAAVVCTTALAGSVQAQAAPASGSASAAAASGVGPVQLRYTGTGGGPLNIARRAATEAALAQAAATGFSASQCRETNGTDFEHVGGYWTSIREITCVGEPAVAAAQLDLYRYLKPGKDHLSSVWHVPDGYNREGSMGRLYTAPKPGTHPLYLCVVRGDHFLTTDVNCEGQQYVTRLGWIQDAPQPGVPSAPLYRCLGGGRQLFESNDPNCEGMTNGGGPLGYTLTG</sequence>
<organism evidence="2 3">
    <name type="scientific">Streptomyces alboniger</name>
    <dbReference type="NCBI Taxonomy" id="132473"/>
    <lineage>
        <taxon>Bacteria</taxon>
        <taxon>Bacillati</taxon>
        <taxon>Actinomycetota</taxon>
        <taxon>Actinomycetes</taxon>
        <taxon>Kitasatosporales</taxon>
        <taxon>Streptomycetaceae</taxon>
        <taxon>Streptomyces</taxon>
        <taxon>Streptomyces aurantiacus group</taxon>
    </lineage>
</organism>
<proteinExistence type="predicted"/>
<dbReference type="RefSeq" id="WP_055536020.1">
    <property type="nucleotide sequence ID" value="NZ_CP023695.1"/>
</dbReference>
<dbReference type="EMBL" id="CP023695">
    <property type="protein sequence ID" value="QEV19527.1"/>
    <property type="molecule type" value="Genomic_DNA"/>
</dbReference>
<gene>
    <name evidence="2" type="ORF">CP975_20290</name>
</gene>
<protein>
    <recommendedName>
        <fullName evidence="4">Serine/threonine protein kinase</fullName>
    </recommendedName>
</protein>
<dbReference type="AlphaFoldDB" id="A0A5J6HR79"/>
<name>A0A5J6HR79_STRAD</name>
<feature type="signal peptide" evidence="1">
    <location>
        <begin position="1"/>
        <end position="30"/>
    </location>
</feature>